<keyword evidence="4" id="KW-1185">Reference proteome</keyword>
<feature type="compositionally biased region" description="Gly residues" evidence="1">
    <location>
        <begin position="153"/>
        <end position="162"/>
    </location>
</feature>
<feature type="region of interest" description="Disordered" evidence="1">
    <location>
        <begin position="29"/>
        <end position="128"/>
    </location>
</feature>
<evidence type="ECO:0008006" key="5">
    <source>
        <dbReference type="Google" id="ProtNLM"/>
    </source>
</evidence>
<protein>
    <recommendedName>
        <fullName evidence="5">Secreted protein</fullName>
    </recommendedName>
</protein>
<evidence type="ECO:0000256" key="1">
    <source>
        <dbReference type="SAM" id="MobiDB-lite"/>
    </source>
</evidence>
<feature type="compositionally biased region" description="Basic and acidic residues" evidence="1">
    <location>
        <begin position="80"/>
        <end position="91"/>
    </location>
</feature>
<dbReference type="AlphaFoldDB" id="A0A5C5FTY4"/>
<sequence>MNLAWTARAQLVLPRALFVVGLLAPRPSSRPVQQLVDDSQQESRPERGGKAHTRFVLSRRMRVDESVEDGWDGGITTSAKQREREREREIESTEGEEEALESRSQPPSVASPLPRIGLNPPPCHPPHVVAASRVFRRSHAPSLLSSAVARGPARGGSSGAGGSAAASS</sequence>
<feature type="chain" id="PRO_5023051811" description="Secreted protein" evidence="2">
    <location>
        <begin position="30"/>
        <end position="168"/>
    </location>
</feature>
<comment type="caution">
    <text evidence="3">The sequence shown here is derived from an EMBL/GenBank/DDBJ whole genome shotgun (WGS) entry which is preliminary data.</text>
</comment>
<accession>A0A5C5FTY4</accession>
<feature type="compositionally biased region" description="Basic residues" evidence="1">
    <location>
        <begin position="50"/>
        <end position="60"/>
    </location>
</feature>
<proteinExistence type="predicted"/>
<evidence type="ECO:0000256" key="2">
    <source>
        <dbReference type="SAM" id="SignalP"/>
    </source>
</evidence>
<name>A0A5C5FTY4_9BASI</name>
<dbReference type="EMBL" id="SOZI01000072">
    <property type="protein sequence ID" value="TNY20253.1"/>
    <property type="molecule type" value="Genomic_DNA"/>
</dbReference>
<organism evidence="3 4">
    <name type="scientific">Rhodotorula diobovata</name>
    <dbReference type="NCBI Taxonomy" id="5288"/>
    <lineage>
        <taxon>Eukaryota</taxon>
        <taxon>Fungi</taxon>
        <taxon>Dikarya</taxon>
        <taxon>Basidiomycota</taxon>
        <taxon>Pucciniomycotina</taxon>
        <taxon>Microbotryomycetes</taxon>
        <taxon>Sporidiobolales</taxon>
        <taxon>Sporidiobolaceae</taxon>
        <taxon>Rhodotorula</taxon>
    </lineage>
</organism>
<keyword evidence="2" id="KW-0732">Signal</keyword>
<reference evidence="3 4" key="1">
    <citation type="submission" date="2019-03" db="EMBL/GenBank/DDBJ databases">
        <title>Rhodosporidium diobovatum UCD-FST 08-225 genome sequencing, assembly, and annotation.</title>
        <authorList>
            <person name="Fakankun I.U."/>
            <person name="Fristensky B."/>
            <person name="Levin D.B."/>
        </authorList>
    </citation>
    <scope>NUCLEOTIDE SEQUENCE [LARGE SCALE GENOMIC DNA]</scope>
    <source>
        <strain evidence="3 4">UCD-FST 08-225</strain>
    </source>
</reference>
<gene>
    <name evidence="3" type="ORF">DMC30DRAFT_398250</name>
</gene>
<feature type="signal peptide" evidence="2">
    <location>
        <begin position="1"/>
        <end position="29"/>
    </location>
</feature>
<evidence type="ECO:0000313" key="3">
    <source>
        <dbReference type="EMBL" id="TNY20253.1"/>
    </source>
</evidence>
<dbReference type="Proteomes" id="UP000311382">
    <property type="component" value="Unassembled WGS sequence"/>
</dbReference>
<feature type="region of interest" description="Disordered" evidence="1">
    <location>
        <begin position="145"/>
        <end position="168"/>
    </location>
</feature>
<evidence type="ECO:0000313" key="4">
    <source>
        <dbReference type="Proteomes" id="UP000311382"/>
    </source>
</evidence>